<evidence type="ECO:0000256" key="3">
    <source>
        <dbReference type="ARBA" id="ARBA00023002"/>
    </source>
</evidence>
<dbReference type="GO" id="GO:0016628">
    <property type="term" value="F:oxidoreductase activity, acting on the CH-CH group of donors, NAD or NADP as acceptor"/>
    <property type="evidence" value="ECO:0007669"/>
    <property type="project" value="UniProtKB-ARBA"/>
</dbReference>
<evidence type="ECO:0000313" key="7">
    <source>
        <dbReference type="Proteomes" id="UP000019754"/>
    </source>
</evidence>
<dbReference type="STRING" id="1249481.D641_0113295"/>
<evidence type="ECO:0000313" key="6">
    <source>
        <dbReference type="EMBL" id="EYT48029.1"/>
    </source>
</evidence>
<dbReference type="FunFam" id="3.20.20.70:FF:000059">
    <property type="entry name" value="N-ethylmaleimide reductase, FMN-linked"/>
    <property type="match status" value="1"/>
</dbReference>
<comment type="cofactor">
    <cofactor evidence="1">
        <name>FMN</name>
        <dbReference type="ChEBI" id="CHEBI:58210"/>
    </cofactor>
</comment>
<dbReference type="CDD" id="cd02933">
    <property type="entry name" value="OYE_like_FMN"/>
    <property type="match status" value="1"/>
</dbReference>
<evidence type="ECO:0000256" key="1">
    <source>
        <dbReference type="ARBA" id="ARBA00001917"/>
    </source>
</evidence>
<dbReference type="InterPro" id="IPR045247">
    <property type="entry name" value="Oye-like"/>
</dbReference>
<sequence>MPSLFEPYQLHDLTLPNRLVMGPMTRAKATPEGVPTPMMATHYAQRASAGLIITEGTWPERRGQGYFDIPGIATQEQQDAWASITDAVHAADGRIFLQMEHTGRVGHEVNSGGNQLCAPSNVPADFKIFTRESGLTQMTTDLHVLSTKEVWEVIDKYGKAAKRTKAAGFDGIELHGASGYLPHQFLSDTSNLRDDDFGGTPHKRTRFMIEVLKCLIDAWGDSHRIGVKISPGILYNGSVENEVEETYTALISQLNELDLAYVAFQTPESLRSLAGQDDDDIAGGEIWHRFPYEFIRENYNGTVIASGDLTKELAQNALDAGKADLFVFGRAYMSNPDLVERMQNDWPLTEVDMRRGYGGGEEGYNDYPTWQEQQAQQQQGPVG</sequence>
<dbReference type="Pfam" id="PF00724">
    <property type="entry name" value="Oxidored_FMN"/>
    <property type="match status" value="1"/>
</dbReference>
<reference evidence="6 7" key="1">
    <citation type="journal article" date="2013" name="Genome Announc.">
        <title>Draft genome sequence of an Actinobacterium, Brachybacterium muris strain UCD-AY4.</title>
        <authorList>
            <person name="Lo J.R."/>
            <person name="Lang J.M."/>
            <person name="Darling A.E."/>
            <person name="Eisen J.A."/>
            <person name="Coil D.A."/>
        </authorList>
    </citation>
    <scope>NUCLEOTIDE SEQUENCE [LARGE SCALE GENOMIC DNA]</scope>
    <source>
        <strain evidence="6 7">UCD-AY4</strain>
    </source>
</reference>
<dbReference type="HOGENOM" id="CLU_012153_0_1_11"/>
<keyword evidence="3" id="KW-0560">Oxidoreductase</keyword>
<dbReference type="SUPFAM" id="SSF51395">
    <property type="entry name" value="FMN-linked oxidoreductases"/>
    <property type="match status" value="1"/>
</dbReference>
<evidence type="ECO:0000259" key="5">
    <source>
        <dbReference type="Pfam" id="PF00724"/>
    </source>
</evidence>
<dbReference type="PANTHER" id="PTHR22893:SF91">
    <property type="entry name" value="NADPH DEHYDROGENASE 2-RELATED"/>
    <property type="match status" value="1"/>
</dbReference>
<dbReference type="RefSeq" id="WP_017823993.1">
    <property type="nucleotide sequence ID" value="NZ_AORC01000019.1"/>
</dbReference>
<feature type="compositionally biased region" description="Low complexity" evidence="4">
    <location>
        <begin position="371"/>
        <end position="383"/>
    </location>
</feature>
<accession>A0A022KXX6</accession>
<gene>
    <name evidence="6" type="ORF">D641_0113295</name>
</gene>
<comment type="caution">
    <text evidence="6">The sequence shown here is derived from an EMBL/GenBank/DDBJ whole genome shotgun (WGS) entry which is preliminary data.</text>
</comment>
<feature type="region of interest" description="Disordered" evidence="4">
    <location>
        <begin position="353"/>
        <end position="383"/>
    </location>
</feature>
<feature type="domain" description="NADH:flavin oxidoreductase/NADH oxidase N-terminal" evidence="5">
    <location>
        <begin position="3"/>
        <end position="346"/>
    </location>
</feature>
<dbReference type="GO" id="GO:0005829">
    <property type="term" value="C:cytosol"/>
    <property type="evidence" value="ECO:0007669"/>
    <property type="project" value="UniProtKB-ARBA"/>
</dbReference>
<dbReference type="InterPro" id="IPR013785">
    <property type="entry name" value="Aldolase_TIM"/>
</dbReference>
<proteinExistence type="inferred from homology"/>
<keyword evidence="7" id="KW-1185">Reference proteome</keyword>
<dbReference type="Gene3D" id="3.20.20.70">
    <property type="entry name" value="Aldolase class I"/>
    <property type="match status" value="1"/>
</dbReference>
<organism evidence="6 7">
    <name type="scientific">Brachybacterium muris UCD-AY4</name>
    <dbReference type="NCBI Taxonomy" id="1249481"/>
    <lineage>
        <taxon>Bacteria</taxon>
        <taxon>Bacillati</taxon>
        <taxon>Actinomycetota</taxon>
        <taxon>Actinomycetes</taxon>
        <taxon>Micrococcales</taxon>
        <taxon>Dermabacteraceae</taxon>
        <taxon>Brachybacterium</taxon>
    </lineage>
</organism>
<evidence type="ECO:0000256" key="2">
    <source>
        <dbReference type="ARBA" id="ARBA00005979"/>
    </source>
</evidence>
<comment type="similarity">
    <text evidence="2">Belongs to the NADH:flavin oxidoreductase/NADH oxidase family.</text>
</comment>
<name>A0A022KXX6_9MICO</name>
<protein>
    <submittedName>
        <fullName evidence="6">1,2-oxophytodienoate reductase</fullName>
    </submittedName>
</protein>
<dbReference type="AlphaFoldDB" id="A0A022KXX6"/>
<dbReference type="InterPro" id="IPR001155">
    <property type="entry name" value="OxRdtase_FMN_N"/>
</dbReference>
<dbReference type="GO" id="GO:0010181">
    <property type="term" value="F:FMN binding"/>
    <property type="evidence" value="ECO:0007669"/>
    <property type="project" value="InterPro"/>
</dbReference>
<evidence type="ECO:0000256" key="4">
    <source>
        <dbReference type="SAM" id="MobiDB-lite"/>
    </source>
</evidence>
<dbReference type="OrthoDB" id="3169239at2"/>
<dbReference type="Proteomes" id="UP000019754">
    <property type="component" value="Unassembled WGS sequence"/>
</dbReference>
<dbReference type="EMBL" id="AORC01000019">
    <property type="protein sequence ID" value="EYT48029.1"/>
    <property type="molecule type" value="Genomic_DNA"/>
</dbReference>
<dbReference type="PANTHER" id="PTHR22893">
    <property type="entry name" value="NADH OXIDOREDUCTASE-RELATED"/>
    <property type="match status" value="1"/>
</dbReference>